<proteinExistence type="predicted"/>
<dbReference type="InterPro" id="IPR026509">
    <property type="entry name" value="TMEM183"/>
</dbReference>
<dbReference type="PANTHER" id="PTHR20988:SF2">
    <property type="entry name" value="TRANSMEMBRANE PROTEIN 183A-RELATED"/>
    <property type="match status" value="1"/>
</dbReference>
<dbReference type="Proteomes" id="UP000335636">
    <property type="component" value="Unassembled WGS sequence"/>
</dbReference>
<dbReference type="Proteomes" id="UP000662637">
    <property type="component" value="Unassembled WGS sequence"/>
</dbReference>
<reference evidence="3 4" key="1">
    <citation type="submission" date="2019-04" db="EMBL/GenBank/DDBJ databases">
        <authorList>
            <person name="Alioto T."/>
            <person name="Alioto T."/>
        </authorList>
    </citation>
    <scope>NUCLEOTIDE SEQUENCE [LARGE SCALE GENOMIC DNA]</scope>
</reference>
<feature type="region of interest" description="Disordered" evidence="1">
    <location>
        <begin position="1"/>
        <end position="24"/>
    </location>
</feature>
<dbReference type="GO" id="GO:0031647">
    <property type="term" value="P:regulation of protein stability"/>
    <property type="evidence" value="ECO:0007669"/>
    <property type="project" value="TreeGrafter"/>
</dbReference>
<dbReference type="PANTHER" id="PTHR20988">
    <property type="entry name" value="TRANSMEMBRANE PROTEIN 183A-RELATED"/>
    <property type="match status" value="1"/>
</dbReference>
<organism evidence="3 4">
    <name type="scientific">Marmota monax</name>
    <name type="common">Woodchuck</name>
    <dbReference type="NCBI Taxonomy" id="9995"/>
    <lineage>
        <taxon>Eukaryota</taxon>
        <taxon>Metazoa</taxon>
        <taxon>Chordata</taxon>
        <taxon>Craniata</taxon>
        <taxon>Vertebrata</taxon>
        <taxon>Euteleostomi</taxon>
        <taxon>Mammalia</taxon>
        <taxon>Eutheria</taxon>
        <taxon>Euarchontoglires</taxon>
        <taxon>Glires</taxon>
        <taxon>Rodentia</taxon>
        <taxon>Sciuromorpha</taxon>
        <taxon>Sciuridae</taxon>
        <taxon>Xerinae</taxon>
        <taxon>Marmotini</taxon>
        <taxon>Marmota</taxon>
    </lineage>
</organism>
<accession>A0A5E4CVB7</accession>
<feature type="region of interest" description="Disordered" evidence="1">
    <location>
        <begin position="92"/>
        <end position="120"/>
    </location>
</feature>
<evidence type="ECO:0000313" key="2">
    <source>
        <dbReference type="EMBL" id="KAF7476453.1"/>
    </source>
</evidence>
<protein>
    <submittedName>
        <fullName evidence="3">Uncharacterized protein</fullName>
    </submittedName>
</protein>
<dbReference type="EMBL" id="CABDUW010001999">
    <property type="protein sequence ID" value="VTJ85001.1"/>
    <property type="molecule type" value="Genomic_DNA"/>
</dbReference>
<evidence type="ECO:0000313" key="4">
    <source>
        <dbReference type="Proteomes" id="UP000335636"/>
    </source>
</evidence>
<gene>
    <name evidence="2" type="ORF">GHT09_012420</name>
    <name evidence="3" type="ORF">MONAX_5E012245</name>
</gene>
<dbReference type="AlphaFoldDB" id="A0A5E4CVB7"/>
<dbReference type="GO" id="GO:0019005">
    <property type="term" value="C:SCF ubiquitin ligase complex"/>
    <property type="evidence" value="ECO:0007669"/>
    <property type="project" value="TreeGrafter"/>
</dbReference>
<keyword evidence="4" id="KW-1185">Reference proteome</keyword>
<dbReference type="EMBL" id="WJEC01002461">
    <property type="protein sequence ID" value="KAF7476453.1"/>
    <property type="molecule type" value="Genomic_DNA"/>
</dbReference>
<sequence>MAAEPARGMARGPGPLGQSRPNMVTMPKRGKRIKFWAHVACSGRVTLADYANSDPAVVKSGRVKKAVANALPAEEALSGVSESCDIIDSSDEMDAQEENIHERTVSRKKKSKRHKEDLDRAGGEEYPMDIWLLLASDIRPEDIILLSMVVGTCAVNRVCKSSWVQCTASNSLIGGIRSIRSP</sequence>
<evidence type="ECO:0000313" key="3">
    <source>
        <dbReference type="EMBL" id="VTJ85001.1"/>
    </source>
</evidence>
<reference evidence="2" key="2">
    <citation type="submission" date="2020-08" db="EMBL/GenBank/DDBJ databases">
        <authorList>
            <person name="Shumante A."/>
            <person name="Zimin A.V."/>
            <person name="Puiu D."/>
            <person name="Salzberg S.L."/>
        </authorList>
    </citation>
    <scope>NUCLEOTIDE SEQUENCE</scope>
    <source>
        <strain evidence="2">WC2-LM</strain>
        <tissue evidence="2">Liver</tissue>
    </source>
</reference>
<evidence type="ECO:0000256" key="1">
    <source>
        <dbReference type="SAM" id="MobiDB-lite"/>
    </source>
</evidence>
<name>A0A5E4CVB7_MARMO</name>